<feature type="transmembrane region" description="Helical" evidence="2">
    <location>
        <begin position="675"/>
        <end position="695"/>
    </location>
</feature>
<keyword evidence="4" id="KW-1185">Reference proteome</keyword>
<feature type="transmembrane region" description="Helical" evidence="2">
    <location>
        <begin position="473"/>
        <end position="495"/>
    </location>
</feature>
<feature type="transmembrane region" description="Helical" evidence="2">
    <location>
        <begin position="872"/>
        <end position="889"/>
    </location>
</feature>
<dbReference type="STRING" id="420998.JDO7802_01872"/>
<dbReference type="InterPro" id="IPR014600">
    <property type="entry name" value="UCP035905_mem"/>
</dbReference>
<feature type="transmembrane region" description="Helical" evidence="2">
    <location>
        <begin position="329"/>
        <end position="348"/>
    </location>
</feature>
<feature type="transmembrane region" description="Helical" evidence="2">
    <location>
        <begin position="650"/>
        <end position="669"/>
    </location>
</feature>
<feature type="transmembrane region" description="Helical" evidence="2">
    <location>
        <begin position="304"/>
        <end position="323"/>
    </location>
</feature>
<feature type="transmembrane region" description="Helical" evidence="2">
    <location>
        <begin position="579"/>
        <end position="603"/>
    </location>
</feature>
<protein>
    <submittedName>
        <fullName evidence="3">Putative membrane protein</fullName>
    </submittedName>
</protein>
<feature type="transmembrane region" description="Helical" evidence="2">
    <location>
        <begin position="817"/>
        <end position="836"/>
    </location>
</feature>
<feature type="transmembrane region" description="Helical" evidence="2">
    <location>
        <begin position="418"/>
        <end position="437"/>
    </location>
</feature>
<feature type="transmembrane region" description="Helical" evidence="2">
    <location>
        <begin position="369"/>
        <end position="388"/>
    </location>
</feature>
<feature type="transmembrane region" description="Helical" evidence="2">
    <location>
        <begin position="740"/>
        <end position="764"/>
    </location>
</feature>
<reference evidence="3 4" key="1">
    <citation type="submission" date="2015-07" db="EMBL/GenBank/DDBJ databases">
        <authorList>
            <person name="Noorani M."/>
        </authorList>
    </citation>
    <scope>NUCLEOTIDE SEQUENCE [LARGE SCALE GENOMIC DNA]</scope>
    <source>
        <strain evidence="3 4">CECT 7802</strain>
    </source>
</reference>
<feature type="transmembrane region" description="Helical" evidence="2">
    <location>
        <begin position="443"/>
        <end position="461"/>
    </location>
</feature>
<proteinExistence type="predicted"/>
<dbReference type="PIRSF" id="PIRSF035905">
    <property type="entry name" value="UCP035905_mp"/>
    <property type="match status" value="1"/>
</dbReference>
<dbReference type="EMBL" id="CXSU01000012">
    <property type="protein sequence ID" value="CTQ49855.1"/>
    <property type="molecule type" value="Genomic_DNA"/>
</dbReference>
<feature type="transmembrane region" description="Helical" evidence="2">
    <location>
        <begin position="169"/>
        <end position="186"/>
    </location>
</feature>
<keyword evidence="2" id="KW-0812">Transmembrane</keyword>
<evidence type="ECO:0000313" key="3">
    <source>
        <dbReference type="EMBL" id="CTQ49855.1"/>
    </source>
</evidence>
<dbReference type="RefSeq" id="WP_055084931.1">
    <property type="nucleotide sequence ID" value="NZ_CXSU01000012.1"/>
</dbReference>
<feature type="transmembrane region" description="Helical" evidence="2">
    <location>
        <begin position="137"/>
        <end position="157"/>
    </location>
</feature>
<sequence length="914" mass="95956">MEALFILLAIVLVIGVPVSIIVLLVWVSGHGRRLRDAEARIAELHARLGEAGAVQEAATSQTPEPSAPAFSPLATSDATGTSDIAGPSTDRMQRDPSGRGAPAFVPPDPTAFRAPAKATRSGPTLVDRALSWLQINWFYVVAALALTLAGIFLVQYGAEQGLLPPRLRIIAALVFGSALIAGGEWIRRRFGDGEDATTVYLPSILSGAGIVTLFGAILGARHLYDMIGQGTALGGLSIVAVGAIVLGWFHGPFLVAIGLIGGAVAPFVVGGDRGANLSPLHGYFLLLTLVGLSVDAVRRWTRRWVSALALVCGLGASTLLVVGADATMLWHQIAVTLMALAAMTLPVGRLRPDHSGPMTLAALAKLHPSIETILAFAAVVVVSGLAVVSASAHLWPAVCMVLILFAALSVWAKDAWALQDAALVPIAALLGIIAVTAPPPGGASITLMLIAGGVMSALALIRSVQTAATHTLGWSLAATLIAPATGLALDLSWGAPDGLGVYPWALHALAVAAGLTFAATAWAHRDGQDRLRPSLAALIAVTLIAYALGQVLGEAALTASVALMAAGAAWLDRRFILPLLSWFVILAVPFVFWRLMAVPGLFWHVEAPFLPVLVSMGGAVLGFSLAALWLRRTAGESPRLEPLAVSEMAALGASGYVVTVLTWRILIALNADTPHMAAGLTATIWLMLGWAQLIVWDRSRRMPWLRLGLALMFGGLGLVALLFGFTLANPLFNDWGDNAVAGWPLINTLIPAYLLPALVLLVAWRDQVRRHPAAGWPLFGGALGLAMIVGWAVLVIRHFWQGPQDMQFWNGLRQPEMTTYTIAMIVLGAGLFYQGVATRSDLWRRAGTGVLAVTMLKVFLIDVWQLDGLLRVGALIALAGAMGGLAWLYRWAGGAAGSKDDDGPQTAPGDAGPP</sequence>
<dbReference type="AlphaFoldDB" id="A0A0M6YJL8"/>
<feature type="transmembrane region" description="Helical" evidence="2">
    <location>
        <begin position="394"/>
        <end position="411"/>
    </location>
</feature>
<feature type="compositionally biased region" description="Polar residues" evidence="1">
    <location>
        <begin position="73"/>
        <end position="82"/>
    </location>
</feature>
<dbReference type="Proteomes" id="UP000049222">
    <property type="component" value="Unassembled WGS sequence"/>
</dbReference>
<feature type="transmembrane region" description="Helical" evidence="2">
    <location>
        <begin position="198"/>
        <end position="220"/>
    </location>
</feature>
<feature type="transmembrane region" description="Helical" evidence="2">
    <location>
        <begin position="501"/>
        <end position="524"/>
    </location>
</feature>
<evidence type="ECO:0000313" key="4">
    <source>
        <dbReference type="Proteomes" id="UP000049222"/>
    </source>
</evidence>
<gene>
    <name evidence="3" type="ORF">JDO7802_01872</name>
</gene>
<feature type="transmembrane region" description="Helical" evidence="2">
    <location>
        <begin position="555"/>
        <end position="572"/>
    </location>
</feature>
<name>A0A0M6YJL8_9RHOB</name>
<organism evidence="3 4">
    <name type="scientific">Jannaschia donghaensis</name>
    <dbReference type="NCBI Taxonomy" id="420998"/>
    <lineage>
        <taxon>Bacteria</taxon>
        <taxon>Pseudomonadati</taxon>
        <taxon>Pseudomonadota</taxon>
        <taxon>Alphaproteobacteria</taxon>
        <taxon>Rhodobacterales</taxon>
        <taxon>Roseobacteraceae</taxon>
        <taxon>Jannaschia</taxon>
    </lineage>
</organism>
<feature type="transmembrane region" description="Helical" evidence="2">
    <location>
        <begin position="6"/>
        <end position="27"/>
    </location>
</feature>
<feature type="transmembrane region" description="Helical" evidence="2">
    <location>
        <begin position="609"/>
        <end position="630"/>
    </location>
</feature>
<evidence type="ECO:0000256" key="1">
    <source>
        <dbReference type="SAM" id="MobiDB-lite"/>
    </source>
</evidence>
<feature type="transmembrane region" description="Helical" evidence="2">
    <location>
        <begin position="848"/>
        <end position="866"/>
    </location>
</feature>
<dbReference type="PANTHER" id="PTHR38434">
    <property type="entry name" value="BLL2549 PROTEIN"/>
    <property type="match status" value="1"/>
</dbReference>
<keyword evidence="2" id="KW-1133">Transmembrane helix</keyword>
<feature type="region of interest" description="Disordered" evidence="1">
    <location>
        <begin position="53"/>
        <end position="118"/>
    </location>
</feature>
<feature type="transmembrane region" description="Helical" evidence="2">
    <location>
        <begin position="707"/>
        <end position="728"/>
    </location>
</feature>
<dbReference type="PANTHER" id="PTHR38434:SF1">
    <property type="entry name" value="BLL2549 PROTEIN"/>
    <property type="match status" value="1"/>
</dbReference>
<accession>A0A0M6YJL8</accession>
<evidence type="ECO:0000256" key="2">
    <source>
        <dbReference type="SAM" id="Phobius"/>
    </source>
</evidence>
<dbReference type="Pfam" id="PF10101">
    <property type="entry name" value="DUF2339"/>
    <property type="match status" value="1"/>
</dbReference>
<feature type="transmembrane region" description="Helical" evidence="2">
    <location>
        <begin position="253"/>
        <end position="269"/>
    </location>
</feature>
<feature type="transmembrane region" description="Helical" evidence="2">
    <location>
        <begin position="281"/>
        <end position="297"/>
    </location>
</feature>
<keyword evidence="2" id="KW-0472">Membrane</keyword>
<feature type="transmembrane region" description="Helical" evidence="2">
    <location>
        <begin position="531"/>
        <end position="549"/>
    </location>
</feature>
<feature type="transmembrane region" description="Helical" evidence="2">
    <location>
        <begin position="226"/>
        <end position="246"/>
    </location>
</feature>
<dbReference type="InterPro" id="IPR019286">
    <property type="entry name" value="DUF2339_TM"/>
</dbReference>
<feature type="transmembrane region" description="Helical" evidence="2">
    <location>
        <begin position="776"/>
        <end position="797"/>
    </location>
</feature>